<evidence type="ECO:0000313" key="8">
    <source>
        <dbReference type="EMBL" id="OHA55570.1"/>
    </source>
</evidence>
<keyword evidence="5 7" id="KW-1133">Transmembrane helix</keyword>
<feature type="transmembrane region" description="Helical" evidence="7">
    <location>
        <begin position="12"/>
        <end position="30"/>
    </location>
</feature>
<evidence type="ECO:0000256" key="4">
    <source>
        <dbReference type="ARBA" id="ARBA00022692"/>
    </source>
</evidence>
<dbReference type="Proteomes" id="UP000178936">
    <property type="component" value="Unassembled WGS sequence"/>
</dbReference>
<evidence type="ECO:0000256" key="3">
    <source>
        <dbReference type="ARBA" id="ARBA00022475"/>
    </source>
</evidence>
<protein>
    <recommendedName>
        <fullName evidence="10">DoxX family protein</fullName>
    </recommendedName>
</protein>
<evidence type="ECO:0000256" key="6">
    <source>
        <dbReference type="ARBA" id="ARBA00023136"/>
    </source>
</evidence>
<reference evidence="8 9" key="1">
    <citation type="journal article" date="2016" name="Nat. Commun.">
        <title>Thousands of microbial genomes shed light on interconnected biogeochemical processes in an aquifer system.</title>
        <authorList>
            <person name="Anantharaman K."/>
            <person name="Brown C.T."/>
            <person name="Hug L.A."/>
            <person name="Sharon I."/>
            <person name="Castelle C.J."/>
            <person name="Probst A.J."/>
            <person name="Thomas B.C."/>
            <person name="Singh A."/>
            <person name="Wilkins M.J."/>
            <person name="Karaoz U."/>
            <person name="Brodie E.L."/>
            <person name="Williams K.H."/>
            <person name="Hubbard S.S."/>
            <person name="Banfield J.F."/>
        </authorList>
    </citation>
    <scope>NUCLEOTIDE SEQUENCE [LARGE SCALE GENOMIC DNA]</scope>
</reference>
<name>A0A1G2Q4Q8_9BACT</name>
<dbReference type="EMBL" id="MHTB01000010">
    <property type="protein sequence ID" value="OHA55570.1"/>
    <property type="molecule type" value="Genomic_DNA"/>
</dbReference>
<evidence type="ECO:0000313" key="9">
    <source>
        <dbReference type="Proteomes" id="UP000178936"/>
    </source>
</evidence>
<feature type="transmembrane region" description="Helical" evidence="7">
    <location>
        <begin position="92"/>
        <end position="111"/>
    </location>
</feature>
<keyword evidence="6 7" id="KW-0472">Membrane</keyword>
<organism evidence="8 9">
    <name type="scientific">Candidatus Veblenbacteria bacterium RIFOXYA2_FULL_43_9</name>
    <dbReference type="NCBI Taxonomy" id="1802425"/>
    <lineage>
        <taxon>Bacteria</taxon>
        <taxon>Candidatus Vebleniibacteriota</taxon>
    </lineage>
</organism>
<evidence type="ECO:0000256" key="1">
    <source>
        <dbReference type="ARBA" id="ARBA00004651"/>
    </source>
</evidence>
<evidence type="ECO:0000256" key="2">
    <source>
        <dbReference type="ARBA" id="ARBA00006679"/>
    </source>
</evidence>
<dbReference type="Pfam" id="PF07681">
    <property type="entry name" value="DoxX"/>
    <property type="match status" value="1"/>
</dbReference>
<evidence type="ECO:0000256" key="5">
    <source>
        <dbReference type="ARBA" id="ARBA00022989"/>
    </source>
</evidence>
<dbReference type="PANTHER" id="PTHR33452:SF1">
    <property type="entry name" value="INNER MEMBRANE PROTEIN YPHA-RELATED"/>
    <property type="match status" value="1"/>
</dbReference>
<keyword evidence="4 7" id="KW-0812">Transmembrane</keyword>
<evidence type="ECO:0008006" key="10">
    <source>
        <dbReference type="Google" id="ProtNLM"/>
    </source>
</evidence>
<dbReference type="PANTHER" id="PTHR33452">
    <property type="entry name" value="OXIDOREDUCTASE CATD-RELATED"/>
    <property type="match status" value="1"/>
</dbReference>
<comment type="similarity">
    <text evidence="2">Belongs to the DoxX family.</text>
</comment>
<feature type="transmembrane region" description="Helical" evidence="7">
    <location>
        <begin position="65"/>
        <end position="85"/>
    </location>
</feature>
<dbReference type="AlphaFoldDB" id="A0A1G2Q4Q8"/>
<comment type="caution">
    <text evidence="8">The sequence shown here is derived from an EMBL/GenBank/DDBJ whole genome shotgun (WGS) entry which is preliminary data.</text>
</comment>
<gene>
    <name evidence="8" type="ORF">A2226_03390</name>
</gene>
<proteinExistence type="inferred from homology"/>
<dbReference type="InterPro" id="IPR032808">
    <property type="entry name" value="DoxX"/>
</dbReference>
<comment type="subcellular location">
    <subcellularLocation>
        <location evidence="1">Cell membrane</location>
        <topology evidence="1">Multi-pass membrane protein</topology>
    </subcellularLocation>
</comment>
<dbReference type="GO" id="GO:0005886">
    <property type="term" value="C:plasma membrane"/>
    <property type="evidence" value="ECO:0007669"/>
    <property type="project" value="UniProtKB-SubCell"/>
</dbReference>
<keyword evidence="3" id="KW-1003">Cell membrane</keyword>
<sequence>MLENISTKLRPYLPLFLRLGLGFIFFWSGLSKIVSPESAIGVCTNRGEAVDLVSSLYWLPFDPEAFVWVQSYLELFLGAALLLGLWVRLSALVGVIVFLLFFVILDFALVWKNIGLLSAALALLASESDKFSLDSYFKKRRVVELRN</sequence>
<evidence type="ECO:0000256" key="7">
    <source>
        <dbReference type="SAM" id="Phobius"/>
    </source>
</evidence>
<accession>A0A1G2Q4Q8</accession>
<dbReference type="InterPro" id="IPR051907">
    <property type="entry name" value="DoxX-like_oxidoreductase"/>
</dbReference>